<organism evidence="2 3">
    <name type="scientific">Cryptolaemus montrouzieri</name>
    <dbReference type="NCBI Taxonomy" id="559131"/>
    <lineage>
        <taxon>Eukaryota</taxon>
        <taxon>Metazoa</taxon>
        <taxon>Ecdysozoa</taxon>
        <taxon>Arthropoda</taxon>
        <taxon>Hexapoda</taxon>
        <taxon>Insecta</taxon>
        <taxon>Pterygota</taxon>
        <taxon>Neoptera</taxon>
        <taxon>Endopterygota</taxon>
        <taxon>Coleoptera</taxon>
        <taxon>Polyphaga</taxon>
        <taxon>Cucujiformia</taxon>
        <taxon>Coccinelloidea</taxon>
        <taxon>Coccinellidae</taxon>
        <taxon>Scymninae</taxon>
        <taxon>Scymnini</taxon>
        <taxon>Cryptolaemus</taxon>
    </lineage>
</organism>
<protein>
    <submittedName>
        <fullName evidence="2">Uncharacterized protein</fullName>
    </submittedName>
</protein>
<accession>A0ABD2PIA4</accession>
<comment type="caution">
    <text evidence="2">The sequence shown here is derived from an EMBL/GenBank/DDBJ whole genome shotgun (WGS) entry which is preliminary data.</text>
</comment>
<gene>
    <name evidence="2" type="ORF">HHI36_023747</name>
</gene>
<dbReference type="AlphaFoldDB" id="A0ABD2PIA4"/>
<evidence type="ECO:0000256" key="1">
    <source>
        <dbReference type="SAM" id="MobiDB-lite"/>
    </source>
</evidence>
<evidence type="ECO:0000313" key="2">
    <source>
        <dbReference type="EMBL" id="KAL3290406.1"/>
    </source>
</evidence>
<name>A0ABD2PIA4_9CUCU</name>
<proteinExistence type="predicted"/>
<sequence>MEEIVRGEKEEAAHADEMRTDPPIHADPNEHLRELQEVDLDPVRRHLLEVSIRLEEVQDIMLARKIVLGEPDNLDELSKCVAKICKDHGRPRSSAAAAPVDVRDDEVLSRRKKRVREFRRVQESFKKNKRALAAELIDQQPTIAPNEMPRLDSIRMAYREIMGTPSLPDNHRVDPVGEPSITGGQFQSPRCF</sequence>
<reference evidence="2 3" key="1">
    <citation type="journal article" date="2021" name="BMC Biol.">
        <title>Horizontally acquired antibacterial genes associated with adaptive radiation of ladybird beetles.</title>
        <authorList>
            <person name="Li H.S."/>
            <person name="Tang X.F."/>
            <person name="Huang Y.H."/>
            <person name="Xu Z.Y."/>
            <person name="Chen M.L."/>
            <person name="Du X.Y."/>
            <person name="Qiu B.Y."/>
            <person name="Chen P.T."/>
            <person name="Zhang W."/>
            <person name="Slipinski A."/>
            <person name="Escalona H.E."/>
            <person name="Waterhouse R.M."/>
            <person name="Zwick A."/>
            <person name="Pang H."/>
        </authorList>
    </citation>
    <scope>NUCLEOTIDE SEQUENCE [LARGE SCALE GENOMIC DNA]</scope>
    <source>
        <strain evidence="2">SYSU2018</strain>
    </source>
</reference>
<evidence type="ECO:0000313" key="3">
    <source>
        <dbReference type="Proteomes" id="UP001516400"/>
    </source>
</evidence>
<keyword evidence="3" id="KW-1185">Reference proteome</keyword>
<dbReference type="EMBL" id="JABFTP020000186">
    <property type="protein sequence ID" value="KAL3290406.1"/>
    <property type="molecule type" value="Genomic_DNA"/>
</dbReference>
<dbReference type="Proteomes" id="UP001516400">
    <property type="component" value="Unassembled WGS sequence"/>
</dbReference>
<feature type="region of interest" description="Disordered" evidence="1">
    <location>
        <begin position="1"/>
        <end position="27"/>
    </location>
</feature>